<dbReference type="Proteomes" id="UP001556367">
    <property type="component" value="Unassembled WGS sequence"/>
</dbReference>
<dbReference type="EMBL" id="JASNQZ010000006">
    <property type="protein sequence ID" value="KAL0955918.1"/>
    <property type="molecule type" value="Genomic_DNA"/>
</dbReference>
<organism evidence="2 3">
    <name type="scientific">Hohenbuehelia grisea</name>
    <dbReference type="NCBI Taxonomy" id="104357"/>
    <lineage>
        <taxon>Eukaryota</taxon>
        <taxon>Fungi</taxon>
        <taxon>Dikarya</taxon>
        <taxon>Basidiomycota</taxon>
        <taxon>Agaricomycotina</taxon>
        <taxon>Agaricomycetes</taxon>
        <taxon>Agaricomycetidae</taxon>
        <taxon>Agaricales</taxon>
        <taxon>Pleurotineae</taxon>
        <taxon>Pleurotaceae</taxon>
        <taxon>Hohenbuehelia</taxon>
    </lineage>
</organism>
<gene>
    <name evidence="2" type="ORF">HGRIS_002109</name>
</gene>
<reference evidence="3" key="1">
    <citation type="submission" date="2024-06" db="EMBL/GenBank/DDBJ databases">
        <title>Multi-omics analyses provide insights into the biosynthesis of the anticancer antibiotic pleurotin in Hohenbuehelia grisea.</title>
        <authorList>
            <person name="Weaver J.A."/>
            <person name="Alberti F."/>
        </authorList>
    </citation>
    <scope>NUCLEOTIDE SEQUENCE [LARGE SCALE GENOMIC DNA]</scope>
    <source>
        <strain evidence="3">T-177</strain>
    </source>
</reference>
<name>A0ABR3JKK1_9AGAR</name>
<evidence type="ECO:0008006" key="4">
    <source>
        <dbReference type="Google" id="ProtNLM"/>
    </source>
</evidence>
<dbReference type="InterPro" id="IPR032675">
    <property type="entry name" value="LRR_dom_sf"/>
</dbReference>
<protein>
    <recommendedName>
        <fullName evidence="4">F-box domain-containing protein</fullName>
    </recommendedName>
</protein>
<dbReference type="SUPFAM" id="SSF52047">
    <property type="entry name" value="RNI-like"/>
    <property type="match status" value="1"/>
</dbReference>
<keyword evidence="3" id="KW-1185">Reference proteome</keyword>
<proteinExistence type="predicted"/>
<accession>A0ABR3JKK1</accession>
<evidence type="ECO:0000313" key="3">
    <source>
        <dbReference type="Proteomes" id="UP001556367"/>
    </source>
</evidence>
<evidence type="ECO:0000313" key="2">
    <source>
        <dbReference type="EMBL" id="KAL0955918.1"/>
    </source>
</evidence>
<feature type="compositionally biased region" description="Polar residues" evidence="1">
    <location>
        <begin position="22"/>
        <end position="32"/>
    </location>
</feature>
<feature type="region of interest" description="Disordered" evidence="1">
    <location>
        <begin position="13"/>
        <end position="37"/>
    </location>
</feature>
<comment type="caution">
    <text evidence="2">The sequence shown here is derived from an EMBL/GenBank/DDBJ whole genome shotgun (WGS) entry which is preliminary data.</text>
</comment>
<dbReference type="Gene3D" id="3.80.10.10">
    <property type="entry name" value="Ribonuclease Inhibitor"/>
    <property type="match status" value="1"/>
</dbReference>
<evidence type="ECO:0000256" key="1">
    <source>
        <dbReference type="SAM" id="MobiDB-lite"/>
    </source>
</evidence>
<sequence>MVTFMARNPFTAVKSSSKAKSTMRTQTSSDSEGQPPRQYLPNEIWHLIIAHISEEELKCLYSVNSFFLHIALDLRYRELALLQPTKDTMKLLTRMSDPSLTSRVKTLELCPNAFAADTPHIDSDRAKISLCPPKKTLYHSLRQKIMQARVTLPNSDSELSSGTQSDSAFQCVAKIMPGLKAVTTLHLHWMCKSENCNPSDIARALGLWDVFGANLRGLDISLWAPVEGVRVEWPPASHLRVLESLKISISERNSPQSIPDPTYGLSLSGFSQEDLAKFITQLSPSLVSLTITSGIHIFGFTTLFEQLGCLPRLRKLTLAVPLDQGHWPDISSLTSFLITHKGSLEHLDLRHSSCDRHIEVPAPEWPARVLTGVFLPALRSLTIDLNFVPRQMARNAFRQSAMWPRLESLSIRRRLLESDHLVLLADAYREAGTGQLRELKLSVPILNRTVVDTLANAFPGLRVLDIGVVFIGSYTFNVLSGVERFRGQMKGARYDAWLLTDLTVSTMRSNLPTHHATAILRQCIPGLCNVQDTDS</sequence>